<dbReference type="HAMAP" id="MF_00103">
    <property type="entry name" value="Fapy_DNA_glycosyl"/>
    <property type="match status" value="1"/>
</dbReference>
<evidence type="ECO:0000256" key="6">
    <source>
        <dbReference type="ARBA" id="ARBA00022771"/>
    </source>
</evidence>
<evidence type="ECO:0000256" key="2">
    <source>
        <dbReference type="ARBA" id="ARBA00009409"/>
    </source>
</evidence>
<dbReference type="AlphaFoldDB" id="A0A7T4UQQ5"/>
<keyword evidence="6 15" id="KW-0863">Zinc-finger</keyword>
<dbReference type="RefSeq" id="WP_198570422.1">
    <property type="nucleotide sequence ID" value="NZ_CP066167.1"/>
</dbReference>
<feature type="active site" description="Schiff-base intermediate with DNA" evidence="15">
    <location>
        <position position="2"/>
    </location>
</feature>
<evidence type="ECO:0000259" key="16">
    <source>
        <dbReference type="PROSITE" id="PS51066"/>
    </source>
</evidence>
<feature type="binding site" evidence="15">
    <location>
        <position position="152"/>
    </location>
    <ligand>
        <name>DNA</name>
        <dbReference type="ChEBI" id="CHEBI:16991"/>
    </ligand>
</feature>
<evidence type="ECO:0000256" key="14">
    <source>
        <dbReference type="ARBA" id="ARBA00044632"/>
    </source>
</evidence>
<evidence type="ECO:0000256" key="12">
    <source>
        <dbReference type="ARBA" id="ARBA00023268"/>
    </source>
</evidence>
<dbReference type="SMART" id="SM00898">
    <property type="entry name" value="Fapy_DNA_glyco"/>
    <property type="match status" value="1"/>
</dbReference>
<accession>A0A7T4UQQ5</accession>
<feature type="active site" description="Proton donor; for delta-elimination activity" evidence="15">
    <location>
        <position position="261"/>
    </location>
</feature>
<dbReference type="CDD" id="cd08966">
    <property type="entry name" value="EcFpg-like_N"/>
    <property type="match status" value="1"/>
</dbReference>
<keyword evidence="7 15" id="KW-0378">Hydrolase</keyword>
<dbReference type="InterPro" id="IPR012319">
    <property type="entry name" value="FPG_cat"/>
</dbReference>
<keyword evidence="5 15" id="KW-0227">DNA damage</keyword>
<dbReference type="PANTHER" id="PTHR22993">
    <property type="entry name" value="FORMAMIDOPYRIMIDINE-DNA GLYCOSYLASE"/>
    <property type="match status" value="1"/>
</dbReference>
<dbReference type="InterPro" id="IPR035937">
    <property type="entry name" value="FPG_N"/>
</dbReference>
<dbReference type="PROSITE" id="PS51068">
    <property type="entry name" value="FPG_CAT"/>
    <property type="match status" value="1"/>
</dbReference>
<feature type="binding site" evidence="15">
    <location>
        <position position="91"/>
    </location>
    <ligand>
        <name>DNA</name>
        <dbReference type="ChEBI" id="CHEBI:16991"/>
    </ligand>
</feature>
<dbReference type="PANTHER" id="PTHR22993:SF9">
    <property type="entry name" value="FORMAMIDOPYRIMIDINE-DNA GLYCOSYLASE"/>
    <property type="match status" value="1"/>
</dbReference>
<dbReference type="Pfam" id="PF01149">
    <property type="entry name" value="Fapy_DNA_glyco"/>
    <property type="match status" value="1"/>
</dbReference>
<dbReference type="SUPFAM" id="SSF57716">
    <property type="entry name" value="Glucocorticoid receptor-like (DNA-binding domain)"/>
    <property type="match status" value="1"/>
</dbReference>
<dbReference type="Gene3D" id="3.20.190.10">
    <property type="entry name" value="MutM-like, N-terminal"/>
    <property type="match status" value="1"/>
</dbReference>
<dbReference type="Gene3D" id="1.10.8.50">
    <property type="match status" value="1"/>
</dbReference>
<dbReference type="PROSITE" id="PS01242">
    <property type="entry name" value="ZF_FPG_1"/>
    <property type="match status" value="1"/>
</dbReference>
<sequence length="271" mass="30226">MPELPEVETVRRGVSPHLLDQTINAVTVRDTRLRWPVLDDLPQRLAGRTIRGVRRRAKYLLLELDRGHLMIHLGMSGRLYFVPAETPAGIHDHIDWQLGSGRVLRYTDPRRFGAVIWIDAEPNSHPLLVKLGPEPLSDDFSGDYLYQCARGRKIPVKSLLMDGHIVVGVGNIYANEALFMAGIRPDRAAGRISRARYQALVAASKAVLQKAIDQGGTTLRDFIGGDGKPGYFKQELQVYGRAGKPCPSCATPLKEIRLAQRSTVFCPRCQR</sequence>
<dbReference type="GO" id="GO:0140078">
    <property type="term" value="F:class I DNA-(apurinic or apyrimidinic site) endonuclease activity"/>
    <property type="evidence" value="ECO:0007669"/>
    <property type="project" value="UniProtKB-EC"/>
</dbReference>
<keyword evidence="8 15" id="KW-0862">Zinc</keyword>
<feature type="active site" description="Proton donor" evidence="15">
    <location>
        <position position="3"/>
    </location>
</feature>
<evidence type="ECO:0000256" key="13">
    <source>
        <dbReference type="ARBA" id="ARBA00023295"/>
    </source>
</evidence>
<dbReference type="InterPro" id="IPR010979">
    <property type="entry name" value="Ribosomal_uS13-like_H2TH"/>
</dbReference>
<dbReference type="Pfam" id="PF06827">
    <property type="entry name" value="zf-FPG_IleRS"/>
    <property type="match status" value="1"/>
</dbReference>
<evidence type="ECO:0000256" key="15">
    <source>
        <dbReference type="HAMAP-Rule" id="MF_00103"/>
    </source>
</evidence>
<gene>
    <name evidence="15 18" type="primary">mutM</name>
    <name evidence="15" type="synonym">fpg</name>
    <name evidence="18" type="ORF">I6N98_03485</name>
</gene>
<dbReference type="NCBIfam" id="TIGR00577">
    <property type="entry name" value="fpg"/>
    <property type="match status" value="1"/>
</dbReference>
<dbReference type="GO" id="GO:0003684">
    <property type="term" value="F:damaged DNA binding"/>
    <property type="evidence" value="ECO:0007669"/>
    <property type="project" value="InterPro"/>
</dbReference>
<dbReference type="FunFam" id="3.20.190.10:FF:000001">
    <property type="entry name" value="Formamidopyrimidine-DNA glycosylase"/>
    <property type="match status" value="1"/>
</dbReference>
<keyword evidence="19" id="KW-1185">Reference proteome</keyword>
<keyword evidence="12 15" id="KW-0511">Multifunctional enzyme</keyword>
<keyword evidence="13 15" id="KW-0326">Glycosidase</keyword>
<evidence type="ECO:0000256" key="4">
    <source>
        <dbReference type="ARBA" id="ARBA00022723"/>
    </source>
</evidence>
<evidence type="ECO:0000313" key="19">
    <source>
        <dbReference type="Proteomes" id="UP000596063"/>
    </source>
</evidence>
<dbReference type="GO" id="GO:0008270">
    <property type="term" value="F:zinc ion binding"/>
    <property type="evidence" value="ECO:0007669"/>
    <property type="project" value="UniProtKB-UniRule"/>
</dbReference>
<dbReference type="InterPro" id="IPR015886">
    <property type="entry name" value="H2TH_FPG"/>
</dbReference>
<comment type="catalytic activity">
    <reaction evidence="14 15">
        <text>2'-deoxyribonucleotide-(2'-deoxyribose 5'-phosphate)-2'-deoxyribonucleotide-DNA = a 3'-end 2'-deoxyribonucleotide-(2,3-dehydro-2,3-deoxyribose 5'-phosphate)-DNA + a 5'-end 5'-phospho-2'-deoxyribonucleoside-DNA + H(+)</text>
        <dbReference type="Rhea" id="RHEA:66592"/>
        <dbReference type="Rhea" id="RHEA-COMP:13180"/>
        <dbReference type="Rhea" id="RHEA-COMP:16897"/>
        <dbReference type="Rhea" id="RHEA-COMP:17067"/>
        <dbReference type="ChEBI" id="CHEBI:15378"/>
        <dbReference type="ChEBI" id="CHEBI:136412"/>
        <dbReference type="ChEBI" id="CHEBI:157695"/>
        <dbReference type="ChEBI" id="CHEBI:167181"/>
        <dbReference type="EC" id="4.2.99.18"/>
    </reaction>
</comment>
<dbReference type="Proteomes" id="UP000596063">
    <property type="component" value="Chromosome"/>
</dbReference>
<dbReference type="InterPro" id="IPR010663">
    <property type="entry name" value="Znf_FPG/IleRS"/>
</dbReference>
<dbReference type="SUPFAM" id="SSF81624">
    <property type="entry name" value="N-terminal domain of MutM-like DNA repair proteins"/>
    <property type="match status" value="1"/>
</dbReference>
<dbReference type="InterPro" id="IPR000214">
    <property type="entry name" value="Znf_DNA_glyclase/AP_lyase"/>
</dbReference>
<keyword evidence="9 15" id="KW-0238">DNA-binding</keyword>
<keyword evidence="4 15" id="KW-0479">Metal-binding</keyword>
<feature type="binding site" evidence="15">
    <location>
        <position position="110"/>
    </location>
    <ligand>
        <name>DNA</name>
        <dbReference type="ChEBI" id="CHEBI:16991"/>
    </ligand>
</feature>
<dbReference type="KEGG" id="snan:I6N98_03485"/>
<evidence type="ECO:0000256" key="7">
    <source>
        <dbReference type="ARBA" id="ARBA00022801"/>
    </source>
</evidence>
<comment type="cofactor">
    <cofactor evidence="15">
        <name>Zn(2+)</name>
        <dbReference type="ChEBI" id="CHEBI:29105"/>
    </cofactor>
    <text evidence="15">Binds 1 zinc ion per subunit.</text>
</comment>
<evidence type="ECO:0000313" key="18">
    <source>
        <dbReference type="EMBL" id="QQD18936.1"/>
    </source>
</evidence>
<evidence type="ECO:0000256" key="10">
    <source>
        <dbReference type="ARBA" id="ARBA00023204"/>
    </source>
</evidence>
<dbReference type="SUPFAM" id="SSF46946">
    <property type="entry name" value="S13-like H2TH domain"/>
    <property type="match status" value="1"/>
</dbReference>
<evidence type="ECO:0000256" key="8">
    <source>
        <dbReference type="ARBA" id="ARBA00022833"/>
    </source>
</evidence>
<feature type="active site" description="Proton donor; for beta-elimination activity" evidence="15">
    <location>
        <position position="58"/>
    </location>
</feature>
<dbReference type="NCBIfam" id="NF002211">
    <property type="entry name" value="PRK01103.1"/>
    <property type="match status" value="1"/>
</dbReference>
<dbReference type="FunFam" id="1.10.8.50:FF:000003">
    <property type="entry name" value="Formamidopyrimidine-DNA glycosylase"/>
    <property type="match status" value="1"/>
</dbReference>
<evidence type="ECO:0000256" key="9">
    <source>
        <dbReference type="ARBA" id="ARBA00023125"/>
    </source>
</evidence>
<proteinExistence type="inferred from homology"/>
<feature type="domain" description="Formamidopyrimidine-DNA glycosylase catalytic" evidence="17">
    <location>
        <begin position="2"/>
        <end position="113"/>
    </location>
</feature>
<reference evidence="18 19" key="1">
    <citation type="submission" date="2020-12" db="EMBL/GenBank/DDBJ databases">
        <authorList>
            <person name="Shan Y."/>
        </authorList>
    </citation>
    <scope>NUCLEOTIDE SEQUENCE [LARGE SCALE GENOMIC DNA]</scope>
    <source>
        <strain evidence="19">csc3.9</strain>
    </source>
</reference>
<feature type="domain" description="FPG-type" evidence="16">
    <location>
        <begin position="237"/>
        <end position="271"/>
    </location>
</feature>
<evidence type="ECO:0000256" key="3">
    <source>
        <dbReference type="ARBA" id="ARBA00011245"/>
    </source>
</evidence>
<organism evidence="18 19">
    <name type="scientific">Spongiibacter nanhainus</name>
    <dbReference type="NCBI Taxonomy" id="2794344"/>
    <lineage>
        <taxon>Bacteria</taxon>
        <taxon>Pseudomonadati</taxon>
        <taxon>Pseudomonadota</taxon>
        <taxon>Gammaproteobacteria</taxon>
        <taxon>Cellvibrionales</taxon>
        <taxon>Spongiibacteraceae</taxon>
        <taxon>Spongiibacter</taxon>
    </lineage>
</organism>
<dbReference type="EC" id="4.2.99.18" evidence="15"/>
<dbReference type="SMART" id="SM01232">
    <property type="entry name" value="H2TH"/>
    <property type="match status" value="1"/>
</dbReference>
<comment type="catalytic activity">
    <reaction evidence="1 15">
        <text>Hydrolysis of DNA containing ring-opened 7-methylguanine residues, releasing 2,6-diamino-4-hydroxy-5-(N-methyl)formamidopyrimidine.</text>
        <dbReference type="EC" id="3.2.2.23"/>
    </reaction>
</comment>
<evidence type="ECO:0000256" key="1">
    <source>
        <dbReference type="ARBA" id="ARBA00001668"/>
    </source>
</evidence>
<dbReference type="GO" id="GO:0034039">
    <property type="term" value="F:8-oxo-7,8-dihydroguanine DNA N-glycosylase activity"/>
    <property type="evidence" value="ECO:0007669"/>
    <property type="project" value="TreeGrafter"/>
</dbReference>
<keyword evidence="10 15" id="KW-0234">DNA repair</keyword>
<dbReference type="InterPro" id="IPR020629">
    <property type="entry name" value="FPG_Glyclase"/>
</dbReference>
<evidence type="ECO:0000256" key="11">
    <source>
        <dbReference type="ARBA" id="ARBA00023239"/>
    </source>
</evidence>
<dbReference type="EC" id="3.2.2.23" evidence="15"/>
<dbReference type="GO" id="GO:0006284">
    <property type="term" value="P:base-excision repair"/>
    <property type="evidence" value="ECO:0007669"/>
    <property type="project" value="InterPro"/>
</dbReference>
<dbReference type="PROSITE" id="PS51066">
    <property type="entry name" value="ZF_FPG_2"/>
    <property type="match status" value="1"/>
</dbReference>
<dbReference type="InterPro" id="IPR015887">
    <property type="entry name" value="DNA_glyclase_Znf_dom_DNA_BS"/>
</dbReference>
<protein>
    <recommendedName>
        <fullName evidence="15">Formamidopyrimidine-DNA glycosylase</fullName>
        <shortName evidence="15">Fapy-DNA glycosylase</shortName>
        <ecNumber evidence="15">3.2.2.23</ecNumber>
    </recommendedName>
    <alternativeName>
        <fullName evidence="15">DNA-(apurinic or apyrimidinic site) lyase MutM</fullName>
        <shortName evidence="15">AP lyase MutM</shortName>
        <ecNumber evidence="15">4.2.99.18</ecNumber>
    </alternativeName>
</protein>
<comment type="similarity">
    <text evidence="2 15">Belongs to the FPG family.</text>
</comment>
<comment type="subunit">
    <text evidence="3 15">Monomer.</text>
</comment>
<dbReference type="Pfam" id="PF06831">
    <property type="entry name" value="H2TH"/>
    <property type="match status" value="1"/>
</dbReference>
<evidence type="ECO:0000256" key="5">
    <source>
        <dbReference type="ARBA" id="ARBA00022763"/>
    </source>
</evidence>
<comment type="function">
    <text evidence="15">Involved in base excision repair of DNA damaged by oxidation or by mutagenic agents. Acts as DNA glycosylase that recognizes and removes damaged bases. Has a preference for oxidized purines, such as 7,8-dihydro-8-oxoguanine (8-oxoG). Has AP (apurinic/apyrimidinic) lyase activity and introduces nicks in the DNA strand. Cleaves the DNA backbone by beta-delta elimination to generate a single-strand break at the site of the removed base with both 3'- and 5'-phosphates.</text>
</comment>
<evidence type="ECO:0000259" key="17">
    <source>
        <dbReference type="PROSITE" id="PS51068"/>
    </source>
</evidence>
<keyword evidence="11 15" id="KW-0456">Lyase</keyword>
<name>A0A7T4UQQ5_9GAMM</name>
<dbReference type="EMBL" id="CP066167">
    <property type="protein sequence ID" value="QQD18936.1"/>
    <property type="molecule type" value="Genomic_DNA"/>
</dbReference>